<feature type="region of interest" description="Disordered" evidence="1">
    <location>
        <begin position="1"/>
        <end position="35"/>
    </location>
</feature>
<accession>A0A0A9FY12</accession>
<reference evidence="2" key="2">
    <citation type="journal article" date="2015" name="Data Brief">
        <title>Shoot transcriptome of the giant reed, Arundo donax.</title>
        <authorList>
            <person name="Barrero R.A."/>
            <person name="Guerrero F.D."/>
            <person name="Moolhuijzen P."/>
            <person name="Goolsby J.A."/>
            <person name="Tidwell J."/>
            <person name="Bellgard S.E."/>
            <person name="Bellgard M.I."/>
        </authorList>
    </citation>
    <scope>NUCLEOTIDE SEQUENCE</scope>
    <source>
        <tissue evidence="2">Shoot tissue taken approximately 20 cm above the soil surface</tissue>
    </source>
</reference>
<dbReference type="EMBL" id="GBRH01184623">
    <property type="protein sequence ID" value="JAE13273.1"/>
    <property type="molecule type" value="Transcribed_RNA"/>
</dbReference>
<protein>
    <submittedName>
        <fullName evidence="2">Uncharacterized protein</fullName>
    </submittedName>
</protein>
<proteinExistence type="predicted"/>
<evidence type="ECO:0000313" key="2">
    <source>
        <dbReference type="EMBL" id="JAE13273.1"/>
    </source>
</evidence>
<organism evidence="2">
    <name type="scientific">Arundo donax</name>
    <name type="common">Giant reed</name>
    <name type="synonym">Donax arundinaceus</name>
    <dbReference type="NCBI Taxonomy" id="35708"/>
    <lineage>
        <taxon>Eukaryota</taxon>
        <taxon>Viridiplantae</taxon>
        <taxon>Streptophyta</taxon>
        <taxon>Embryophyta</taxon>
        <taxon>Tracheophyta</taxon>
        <taxon>Spermatophyta</taxon>
        <taxon>Magnoliopsida</taxon>
        <taxon>Liliopsida</taxon>
        <taxon>Poales</taxon>
        <taxon>Poaceae</taxon>
        <taxon>PACMAD clade</taxon>
        <taxon>Arundinoideae</taxon>
        <taxon>Arundineae</taxon>
        <taxon>Arundo</taxon>
    </lineage>
</organism>
<name>A0A0A9FY12_ARUDO</name>
<reference evidence="2" key="1">
    <citation type="submission" date="2014-09" db="EMBL/GenBank/DDBJ databases">
        <authorList>
            <person name="Magalhaes I.L.F."/>
            <person name="Oliveira U."/>
            <person name="Santos F.R."/>
            <person name="Vidigal T.H.D.A."/>
            <person name="Brescovit A.D."/>
            <person name="Santos A.J."/>
        </authorList>
    </citation>
    <scope>NUCLEOTIDE SEQUENCE</scope>
    <source>
        <tissue evidence="2">Shoot tissue taken approximately 20 cm above the soil surface</tissue>
    </source>
</reference>
<sequence length="60" mass="5767">MTARSSRGGGGAIAGERRSPVRTLGGVGCGRRGGTEGGERFKALGELGAGGLLGFGGAGY</sequence>
<dbReference type="AlphaFoldDB" id="A0A0A9FY12"/>
<evidence type="ECO:0000256" key="1">
    <source>
        <dbReference type="SAM" id="MobiDB-lite"/>
    </source>
</evidence>